<dbReference type="EMBL" id="MDEK01000011">
    <property type="protein sequence ID" value="PPU81885.1"/>
    <property type="molecule type" value="Genomic_DNA"/>
</dbReference>
<dbReference type="STRING" id="56458.SB85_09600"/>
<dbReference type="Proteomes" id="UP000247346">
    <property type="component" value="Unassembled WGS sequence"/>
</dbReference>
<feature type="domain" description="Fe2OG dioxygenase" evidence="9">
    <location>
        <begin position="93"/>
        <end position="191"/>
    </location>
</feature>
<name>A0A2P5Z2P2_9XANT</name>
<evidence type="ECO:0000256" key="1">
    <source>
        <dbReference type="ARBA" id="ARBA00001954"/>
    </source>
</evidence>
<evidence type="ECO:0000313" key="10">
    <source>
        <dbReference type="EMBL" id="PPU81885.1"/>
    </source>
</evidence>
<evidence type="ECO:0000256" key="5">
    <source>
        <dbReference type="ARBA" id="ARBA00022964"/>
    </source>
</evidence>
<comment type="caution">
    <text evidence="10">The sequence shown here is derived from an EMBL/GenBank/DDBJ whole genome shotgun (WGS) entry which is preliminary data.</text>
</comment>
<dbReference type="InterPro" id="IPR027450">
    <property type="entry name" value="AlkB-like"/>
</dbReference>
<dbReference type="PROSITE" id="PS51471">
    <property type="entry name" value="FE2OG_OXY"/>
    <property type="match status" value="1"/>
</dbReference>
<keyword evidence="5 10" id="KW-0223">Dioxygenase</keyword>
<dbReference type="InterPro" id="IPR032854">
    <property type="entry name" value="ALKBH3"/>
</dbReference>
<dbReference type="Gene3D" id="2.60.120.590">
    <property type="entry name" value="Alpha-ketoglutarate-dependent dioxygenase AlkB-like"/>
    <property type="match status" value="1"/>
</dbReference>
<dbReference type="GO" id="GO:0046872">
    <property type="term" value="F:metal ion binding"/>
    <property type="evidence" value="ECO:0007669"/>
    <property type="project" value="UniProtKB-KW"/>
</dbReference>
<gene>
    <name evidence="10" type="ORF">XsacCFBP4641_13010</name>
</gene>
<evidence type="ECO:0000256" key="2">
    <source>
        <dbReference type="ARBA" id="ARBA00022723"/>
    </source>
</evidence>
<dbReference type="PANTHER" id="PTHR31212">
    <property type="entry name" value="ALPHA-KETOGLUTARATE-DEPENDENT DIOXYGENASE ALKB HOMOLOG 3"/>
    <property type="match status" value="1"/>
</dbReference>
<keyword evidence="7" id="KW-0408">Iron</keyword>
<dbReference type="GeneID" id="93877668"/>
<keyword evidence="8" id="KW-0234">DNA repair</keyword>
<dbReference type="AlphaFoldDB" id="A0A2P5Z2P2"/>
<dbReference type="OrthoDB" id="190276at2"/>
<evidence type="ECO:0000313" key="11">
    <source>
        <dbReference type="Proteomes" id="UP000247346"/>
    </source>
</evidence>
<dbReference type="InterPro" id="IPR037151">
    <property type="entry name" value="AlkB-like_sf"/>
</dbReference>
<keyword evidence="2" id="KW-0479">Metal-binding</keyword>
<sequence length="206" mass="23270">MELDLPGADLRWYPEWLDPAAAAALCAQLLQEVPWEVHRIRLFGKLVDSPRLSCWIGDADASYRYSGTRFAPRPWPAALLPLRARLAAETGVEFNSVLANRYRDGRDAMGWHSDDERELGPTPVIASLSLGATRRFVLRHRQQPALRQALELTSGGLLLMTGDTQRLYRHALPRTAKPVGERINLTFRRIAHDPFSLREKVPRRGG</sequence>
<organism evidence="10 11">
    <name type="scientific">Xanthomonas sacchari</name>
    <dbReference type="NCBI Taxonomy" id="56458"/>
    <lineage>
        <taxon>Bacteria</taxon>
        <taxon>Pseudomonadati</taxon>
        <taxon>Pseudomonadota</taxon>
        <taxon>Gammaproteobacteria</taxon>
        <taxon>Lysobacterales</taxon>
        <taxon>Lysobacteraceae</taxon>
        <taxon>Xanthomonas</taxon>
    </lineage>
</organism>
<keyword evidence="4" id="KW-0460">Magnesium</keyword>
<evidence type="ECO:0000256" key="8">
    <source>
        <dbReference type="ARBA" id="ARBA00023204"/>
    </source>
</evidence>
<dbReference type="GO" id="GO:0051213">
    <property type="term" value="F:dioxygenase activity"/>
    <property type="evidence" value="ECO:0007669"/>
    <property type="project" value="UniProtKB-KW"/>
</dbReference>
<dbReference type="GO" id="GO:0140097">
    <property type="term" value="F:catalytic activity, acting on DNA"/>
    <property type="evidence" value="ECO:0007669"/>
    <property type="project" value="UniProtKB-ARBA"/>
</dbReference>
<dbReference type="GO" id="GO:0016705">
    <property type="term" value="F:oxidoreductase activity, acting on paired donors, with incorporation or reduction of molecular oxygen"/>
    <property type="evidence" value="ECO:0007669"/>
    <property type="project" value="UniProtKB-ARBA"/>
</dbReference>
<keyword evidence="3" id="KW-0227">DNA damage</keyword>
<evidence type="ECO:0000256" key="3">
    <source>
        <dbReference type="ARBA" id="ARBA00022763"/>
    </source>
</evidence>
<keyword evidence="6" id="KW-0560">Oxidoreductase</keyword>
<dbReference type="Pfam" id="PF13532">
    <property type="entry name" value="2OG-FeII_Oxy_2"/>
    <property type="match status" value="1"/>
</dbReference>
<evidence type="ECO:0000256" key="4">
    <source>
        <dbReference type="ARBA" id="ARBA00022842"/>
    </source>
</evidence>
<dbReference type="InterPro" id="IPR005123">
    <property type="entry name" value="Oxoglu/Fe-dep_dioxygenase_dom"/>
</dbReference>
<comment type="cofactor">
    <cofactor evidence="1">
        <name>Fe(2+)</name>
        <dbReference type="ChEBI" id="CHEBI:29033"/>
    </cofactor>
</comment>
<accession>A0A2P5Z2P2</accession>
<dbReference type="PANTHER" id="PTHR31212:SF4">
    <property type="entry name" value="ALPHA-KETOGLUTARATE-DEPENDENT DIOXYGENASE ALKB HOMOLOG 3"/>
    <property type="match status" value="1"/>
</dbReference>
<dbReference type="FunFam" id="2.60.120.590:FF:000004">
    <property type="entry name" value="DNA oxidative demethylase ALKBH2"/>
    <property type="match status" value="1"/>
</dbReference>
<dbReference type="GO" id="GO:0006307">
    <property type="term" value="P:DNA alkylation repair"/>
    <property type="evidence" value="ECO:0007669"/>
    <property type="project" value="InterPro"/>
</dbReference>
<evidence type="ECO:0000256" key="6">
    <source>
        <dbReference type="ARBA" id="ARBA00023002"/>
    </source>
</evidence>
<dbReference type="GO" id="GO:0016787">
    <property type="term" value="F:hydrolase activity"/>
    <property type="evidence" value="ECO:0007669"/>
    <property type="project" value="UniProtKB-ARBA"/>
</dbReference>
<dbReference type="SUPFAM" id="SSF51197">
    <property type="entry name" value="Clavaminate synthase-like"/>
    <property type="match status" value="1"/>
</dbReference>
<reference evidence="10 11" key="1">
    <citation type="submission" date="2016-08" db="EMBL/GenBank/DDBJ databases">
        <authorList>
            <person name="Seilhamer J.J."/>
        </authorList>
    </citation>
    <scope>NUCLEOTIDE SEQUENCE [LARGE SCALE GENOMIC DNA]</scope>
    <source>
        <strain evidence="10 11">CFBP4641</strain>
    </source>
</reference>
<evidence type="ECO:0000259" key="9">
    <source>
        <dbReference type="PROSITE" id="PS51471"/>
    </source>
</evidence>
<evidence type="ECO:0000256" key="7">
    <source>
        <dbReference type="ARBA" id="ARBA00023004"/>
    </source>
</evidence>
<proteinExistence type="predicted"/>
<dbReference type="GO" id="GO:0032451">
    <property type="term" value="F:demethylase activity"/>
    <property type="evidence" value="ECO:0007669"/>
    <property type="project" value="UniProtKB-ARBA"/>
</dbReference>
<dbReference type="RefSeq" id="WP_010340198.1">
    <property type="nucleotide sequence ID" value="NZ_CP132343.1"/>
</dbReference>
<protein>
    <submittedName>
        <fullName evidence="10">Alpha-ketoglutarate-dependent dioxygenase AlkB</fullName>
    </submittedName>
</protein>